<keyword evidence="1" id="KW-1133">Transmembrane helix</keyword>
<keyword evidence="1" id="KW-0812">Transmembrane</keyword>
<sequence>VNMTSQDIYWLGRETEGYATVTMVFWVMLYSMSRYSRKLEIRFNTENIN</sequence>
<dbReference type="EMBL" id="UINC01135367">
    <property type="protein sequence ID" value="SVD19464.1"/>
    <property type="molecule type" value="Genomic_DNA"/>
</dbReference>
<proteinExistence type="predicted"/>
<evidence type="ECO:0000313" key="2">
    <source>
        <dbReference type="EMBL" id="SVD19464.1"/>
    </source>
</evidence>
<organism evidence="2">
    <name type="scientific">marine metagenome</name>
    <dbReference type="NCBI Taxonomy" id="408172"/>
    <lineage>
        <taxon>unclassified sequences</taxon>
        <taxon>metagenomes</taxon>
        <taxon>ecological metagenomes</taxon>
    </lineage>
</organism>
<reference evidence="2" key="1">
    <citation type="submission" date="2018-05" db="EMBL/GenBank/DDBJ databases">
        <authorList>
            <person name="Lanie J.A."/>
            <person name="Ng W.-L."/>
            <person name="Kazmierczak K.M."/>
            <person name="Andrzejewski T.M."/>
            <person name="Davidsen T.M."/>
            <person name="Wayne K.J."/>
            <person name="Tettelin H."/>
            <person name="Glass J.I."/>
            <person name="Rusch D."/>
            <person name="Podicherti R."/>
            <person name="Tsui H.-C.T."/>
            <person name="Winkler M.E."/>
        </authorList>
    </citation>
    <scope>NUCLEOTIDE SEQUENCE</scope>
</reference>
<protein>
    <submittedName>
        <fullName evidence="2">Uncharacterized protein</fullName>
    </submittedName>
</protein>
<keyword evidence="1" id="KW-0472">Membrane</keyword>
<gene>
    <name evidence="2" type="ORF">METZ01_LOCUS372318</name>
</gene>
<feature type="transmembrane region" description="Helical" evidence="1">
    <location>
        <begin position="17"/>
        <end position="33"/>
    </location>
</feature>
<name>A0A382TBF7_9ZZZZ</name>
<dbReference type="AlphaFoldDB" id="A0A382TBF7"/>
<evidence type="ECO:0000256" key="1">
    <source>
        <dbReference type="SAM" id="Phobius"/>
    </source>
</evidence>
<accession>A0A382TBF7</accession>
<feature type="non-terminal residue" evidence="2">
    <location>
        <position position="1"/>
    </location>
</feature>